<feature type="region of interest" description="Disordered" evidence="1">
    <location>
        <begin position="1"/>
        <end position="20"/>
    </location>
</feature>
<reference evidence="2 3" key="1">
    <citation type="submission" date="2012-08" db="EMBL/GenBank/DDBJ databases">
        <title>Oryza genome evolution.</title>
        <authorList>
            <person name="Wing R.A."/>
        </authorList>
    </citation>
    <scope>NUCLEOTIDE SEQUENCE</scope>
</reference>
<name>A0A0D9VS25_9ORYZ</name>
<dbReference type="Gramene" id="LPERR03G09820.1">
    <property type="protein sequence ID" value="LPERR03G09820.1"/>
    <property type="gene ID" value="LPERR03G09820"/>
</dbReference>
<dbReference type="Proteomes" id="UP000032180">
    <property type="component" value="Chromosome 3"/>
</dbReference>
<reference evidence="2" key="3">
    <citation type="submission" date="2015-04" db="UniProtKB">
        <authorList>
            <consortium name="EnsemblPlants"/>
        </authorList>
    </citation>
    <scope>IDENTIFICATION</scope>
</reference>
<reference evidence="3" key="2">
    <citation type="submission" date="2013-12" db="EMBL/GenBank/DDBJ databases">
        <authorList>
            <person name="Yu Y."/>
            <person name="Lee S."/>
            <person name="de Baynast K."/>
            <person name="Wissotski M."/>
            <person name="Liu L."/>
            <person name="Talag J."/>
            <person name="Goicoechea J."/>
            <person name="Angelova A."/>
            <person name="Jetty R."/>
            <person name="Kudrna D."/>
            <person name="Golser W."/>
            <person name="Rivera L."/>
            <person name="Zhang J."/>
            <person name="Wing R."/>
        </authorList>
    </citation>
    <scope>NUCLEOTIDE SEQUENCE</scope>
</reference>
<protein>
    <submittedName>
        <fullName evidence="2">Uncharacterized protein</fullName>
    </submittedName>
</protein>
<feature type="region of interest" description="Disordered" evidence="1">
    <location>
        <begin position="120"/>
        <end position="139"/>
    </location>
</feature>
<dbReference type="HOGENOM" id="CLU_1654677_0_0_1"/>
<keyword evidence="3" id="KW-1185">Reference proteome</keyword>
<accession>A0A0D9VS25</accession>
<proteinExistence type="predicted"/>
<evidence type="ECO:0000313" key="2">
    <source>
        <dbReference type="EnsemblPlants" id="LPERR03G09820.1"/>
    </source>
</evidence>
<dbReference type="EnsemblPlants" id="LPERR03G09820.1">
    <property type="protein sequence ID" value="LPERR03G09820.1"/>
    <property type="gene ID" value="LPERR03G09820"/>
</dbReference>
<organism evidence="2 3">
    <name type="scientific">Leersia perrieri</name>
    <dbReference type="NCBI Taxonomy" id="77586"/>
    <lineage>
        <taxon>Eukaryota</taxon>
        <taxon>Viridiplantae</taxon>
        <taxon>Streptophyta</taxon>
        <taxon>Embryophyta</taxon>
        <taxon>Tracheophyta</taxon>
        <taxon>Spermatophyta</taxon>
        <taxon>Magnoliopsida</taxon>
        <taxon>Liliopsida</taxon>
        <taxon>Poales</taxon>
        <taxon>Poaceae</taxon>
        <taxon>BOP clade</taxon>
        <taxon>Oryzoideae</taxon>
        <taxon>Oryzeae</taxon>
        <taxon>Oryzinae</taxon>
        <taxon>Leersia</taxon>
    </lineage>
</organism>
<sequence length="160" mass="17504">MGVADSVTRSGSSCMPTEHRAGVRAAVQAHRPAGRPGTLLLAFDRPRACQPASASEPEVPLLRTWSAACCSARERRRTASSSSEAAAIGYIRGRQLIRKLRILYDLPYMDTSMADADDVDRQEGFGKQPQEAEEVEEETFTLHVAIRRPTTTTQGRSTDV</sequence>
<dbReference type="AlphaFoldDB" id="A0A0D9VS25"/>
<evidence type="ECO:0000313" key="3">
    <source>
        <dbReference type="Proteomes" id="UP000032180"/>
    </source>
</evidence>
<evidence type="ECO:0000256" key="1">
    <source>
        <dbReference type="SAM" id="MobiDB-lite"/>
    </source>
</evidence>